<comment type="caution">
    <text evidence="1">The sequence shown here is derived from an EMBL/GenBank/DDBJ whole genome shotgun (WGS) entry which is preliminary data.</text>
</comment>
<dbReference type="EMBL" id="JAWDGP010003189">
    <property type="protein sequence ID" value="KAK3776679.1"/>
    <property type="molecule type" value="Genomic_DNA"/>
</dbReference>
<dbReference type="Proteomes" id="UP001283361">
    <property type="component" value="Unassembled WGS sequence"/>
</dbReference>
<evidence type="ECO:0000313" key="1">
    <source>
        <dbReference type="EMBL" id="KAK3776679.1"/>
    </source>
</evidence>
<protein>
    <submittedName>
        <fullName evidence="1">Uncharacterized protein</fullName>
    </submittedName>
</protein>
<name>A0AAE0ZVZ9_9GAST</name>
<accession>A0AAE0ZVZ9</accession>
<keyword evidence="2" id="KW-1185">Reference proteome</keyword>
<evidence type="ECO:0000313" key="2">
    <source>
        <dbReference type="Proteomes" id="UP001283361"/>
    </source>
</evidence>
<dbReference type="AlphaFoldDB" id="A0AAE0ZVZ9"/>
<reference evidence="1" key="1">
    <citation type="journal article" date="2023" name="G3 (Bethesda)">
        <title>A reference genome for the long-term kleptoplast-retaining sea slug Elysia crispata morphotype clarki.</title>
        <authorList>
            <person name="Eastman K.E."/>
            <person name="Pendleton A.L."/>
            <person name="Shaikh M.A."/>
            <person name="Suttiyut T."/>
            <person name="Ogas R."/>
            <person name="Tomko P."/>
            <person name="Gavelis G."/>
            <person name="Widhalm J.R."/>
            <person name="Wisecaver J.H."/>
        </authorList>
    </citation>
    <scope>NUCLEOTIDE SEQUENCE</scope>
    <source>
        <strain evidence="1">ECLA1</strain>
    </source>
</reference>
<gene>
    <name evidence="1" type="ORF">RRG08_049687</name>
</gene>
<proteinExistence type="predicted"/>
<sequence length="250" mass="28304">MAHTATIEFQRRGLPYAHILLIMDREHKPTTPAIIDDIWRPSEFRTTFTPSSCLGWNPRLNDSQKQCYTNPEAIVASQDGRHFSASRDLSGFVRQCAPSAPLSLFDALELVWEQMMSERKGDFSTHYDVLNVILTQFNECLRGRVKFKGVKENKDNVKENEEEDLWERMTLVSPSTMALSPTSPPESASFSPSGSAAFFQMDSVSPEQYLIRNLDGVAPRLNIQFADCSLGPQANAGVFHRNLLLFSQRW</sequence>
<organism evidence="1 2">
    <name type="scientific">Elysia crispata</name>
    <name type="common">lettuce slug</name>
    <dbReference type="NCBI Taxonomy" id="231223"/>
    <lineage>
        <taxon>Eukaryota</taxon>
        <taxon>Metazoa</taxon>
        <taxon>Spiralia</taxon>
        <taxon>Lophotrochozoa</taxon>
        <taxon>Mollusca</taxon>
        <taxon>Gastropoda</taxon>
        <taxon>Heterobranchia</taxon>
        <taxon>Euthyneura</taxon>
        <taxon>Panpulmonata</taxon>
        <taxon>Sacoglossa</taxon>
        <taxon>Placobranchoidea</taxon>
        <taxon>Plakobranchidae</taxon>
        <taxon>Elysia</taxon>
    </lineage>
</organism>